<dbReference type="GeneID" id="109529030"/>
<feature type="coiled-coil region" evidence="1">
    <location>
        <begin position="49"/>
        <end position="83"/>
    </location>
</feature>
<keyword evidence="5" id="KW-1185">Reference proteome</keyword>
<keyword evidence="1" id="KW-0175">Coiled coil</keyword>
<organism evidence="4 5">
    <name type="scientific">Hippocampus comes</name>
    <name type="common">Tiger tail seahorse</name>
    <dbReference type="NCBI Taxonomy" id="109280"/>
    <lineage>
        <taxon>Eukaryota</taxon>
        <taxon>Metazoa</taxon>
        <taxon>Chordata</taxon>
        <taxon>Craniata</taxon>
        <taxon>Vertebrata</taxon>
        <taxon>Euteleostomi</taxon>
        <taxon>Actinopterygii</taxon>
        <taxon>Neopterygii</taxon>
        <taxon>Teleostei</taxon>
        <taxon>Neoteleostei</taxon>
        <taxon>Acanthomorphata</taxon>
        <taxon>Syngnathiaria</taxon>
        <taxon>Syngnathiformes</taxon>
        <taxon>Syngnathoidei</taxon>
        <taxon>Syngnathidae</taxon>
        <taxon>Hippocampus</taxon>
    </lineage>
</organism>
<reference evidence="4" key="1">
    <citation type="submission" date="2025-08" db="UniProtKB">
        <authorList>
            <consortium name="Ensembl"/>
        </authorList>
    </citation>
    <scope>IDENTIFICATION</scope>
</reference>
<dbReference type="KEGG" id="hcq:109529030"/>
<proteinExistence type="predicted"/>
<dbReference type="RefSeq" id="XP_019747735.1">
    <property type="nucleotide sequence ID" value="XM_019892176.1"/>
</dbReference>
<evidence type="ECO:0000256" key="2">
    <source>
        <dbReference type="SAM" id="MobiDB-lite"/>
    </source>
</evidence>
<protein>
    <submittedName>
        <fullName evidence="4">Zgc:174935</fullName>
    </submittedName>
</protein>
<dbReference type="Ensembl" id="ENSHCOT00000005200.1">
    <property type="protein sequence ID" value="ENSHCOP00000020828.1"/>
    <property type="gene ID" value="ENSHCOG00000007214.1"/>
</dbReference>
<feature type="region of interest" description="Disordered" evidence="2">
    <location>
        <begin position="157"/>
        <end position="205"/>
    </location>
</feature>
<feature type="chain" id="PRO_5018566179" evidence="3">
    <location>
        <begin position="17"/>
        <end position="205"/>
    </location>
</feature>
<accession>A0A3Q2YSG5</accession>
<keyword evidence="3" id="KW-0732">Signal</keyword>
<dbReference type="Gene3D" id="1.10.287.1490">
    <property type="match status" value="1"/>
</dbReference>
<evidence type="ECO:0000313" key="5">
    <source>
        <dbReference type="Proteomes" id="UP000264820"/>
    </source>
</evidence>
<dbReference type="OMA" id="KGSANEC"/>
<feature type="signal peptide" evidence="3">
    <location>
        <begin position="1"/>
        <end position="16"/>
    </location>
</feature>
<evidence type="ECO:0000313" key="4">
    <source>
        <dbReference type="Ensembl" id="ENSHCOP00000020828.1"/>
    </source>
</evidence>
<dbReference type="GeneTree" id="ENSGT00620000088774"/>
<dbReference type="AlphaFoldDB" id="A0A3Q2YSG5"/>
<reference evidence="4" key="2">
    <citation type="submission" date="2025-09" db="UniProtKB">
        <authorList>
            <consortium name="Ensembl"/>
        </authorList>
    </citation>
    <scope>IDENTIFICATION</scope>
</reference>
<evidence type="ECO:0000256" key="3">
    <source>
        <dbReference type="SAM" id="SignalP"/>
    </source>
</evidence>
<dbReference type="Proteomes" id="UP000264820">
    <property type="component" value="Unplaced"/>
</dbReference>
<sequence length="205" mass="22761">MKFQLLLPLTIALTVALVVVIKSRKQEHDKVDKRNKFESMKLRVTNDVVGEYQTEKISLENHIESAQKEEKMLRTDAESCEQKVLKKKKEVEACQGAVKSVKNGVAGLEGQLRNLHGKTSKEKESWIAKLESLKKELQEPSAVCAFLKKGAHSASKLCNNQPEAKGEVPSTKQPKAEDSLAQKPKAENPKAQKPKAKAPKRIAKG</sequence>
<name>A0A3Q2YSG5_HIPCM</name>
<feature type="compositionally biased region" description="Basic and acidic residues" evidence="2">
    <location>
        <begin position="174"/>
        <end position="190"/>
    </location>
</feature>
<feature type="compositionally biased region" description="Basic residues" evidence="2">
    <location>
        <begin position="192"/>
        <end position="205"/>
    </location>
</feature>
<dbReference type="OrthoDB" id="8906012at2759"/>
<evidence type="ECO:0000256" key="1">
    <source>
        <dbReference type="SAM" id="Coils"/>
    </source>
</evidence>